<dbReference type="EMBL" id="JACOPG010000002">
    <property type="protein sequence ID" value="MBC5686080.1"/>
    <property type="molecule type" value="Genomic_DNA"/>
</dbReference>
<comment type="caution">
    <text evidence="1">The sequence shown here is derived from an EMBL/GenBank/DDBJ whole genome shotgun (WGS) entry which is preliminary data.</text>
</comment>
<evidence type="ECO:0000313" key="2">
    <source>
        <dbReference type="Proteomes" id="UP000643810"/>
    </source>
</evidence>
<sequence length="89" mass="9941">MKQAEFEQFVEAEGKDILRFCRILTASQRQALEEILSQVVIDCSVEYTDGSSASMSVSPSVRIALNTQTAEDSGSDFENEYLEVTIQKQ</sequence>
<reference evidence="1 2" key="1">
    <citation type="submission" date="2020-08" db="EMBL/GenBank/DDBJ databases">
        <title>Genome public.</title>
        <authorList>
            <person name="Liu C."/>
            <person name="Sun Q."/>
        </authorList>
    </citation>
    <scope>NUCLEOTIDE SEQUENCE [LARGE SCALE GENOMIC DNA]</scope>
    <source>
        <strain evidence="1 2">NSJ-9</strain>
    </source>
</reference>
<accession>A0ABR7GH44</accession>
<dbReference type="Proteomes" id="UP000643810">
    <property type="component" value="Unassembled WGS sequence"/>
</dbReference>
<protein>
    <submittedName>
        <fullName evidence="1">Uncharacterized protein</fullName>
    </submittedName>
</protein>
<gene>
    <name evidence="1" type="ORF">H8R94_05595</name>
</gene>
<name>A0ABR7GH44_9FIRM</name>
<dbReference type="RefSeq" id="WP_118280341.1">
    <property type="nucleotide sequence ID" value="NZ_JACOPG010000002.1"/>
</dbReference>
<keyword evidence="2" id="KW-1185">Reference proteome</keyword>
<proteinExistence type="predicted"/>
<organism evidence="1 2">
    <name type="scientific">Roseburia lenta</name>
    <dbReference type="NCBI Taxonomy" id="2763061"/>
    <lineage>
        <taxon>Bacteria</taxon>
        <taxon>Bacillati</taxon>
        <taxon>Bacillota</taxon>
        <taxon>Clostridia</taxon>
        <taxon>Lachnospirales</taxon>
        <taxon>Lachnospiraceae</taxon>
        <taxon>Roseburia</taxon>
    </lineage>
</organism>
<evidence type="ECO:0000313" key="1">
    <source>
        <dbReference type="EMBL" id="MBC5686080.1"/>
    </source>
</evidence>